<proteinExistence type="predicted"/>
<dbReference type="Proteomes" id="UP001498476">
    <property type="component" value="Unassembled WGS sequence"/>
</dbReference>
<evidence type="ECO:0000313" key="2">
    <source>
        <dbReference type="Proteomes" id="UP001498476"/>
    </source>
</evidence>
<organism evidence="1 2">
    <name type="scientific">Neonectria punicea</name>
    <dbReference type="NCBI Taxonomy" id="979145"/>
    <lineage>
        <taxon>Eukaryota</taxon>
        <taxon>Fungi</taxon>
        <taxon>Dikarya</taxon>
        <taxon>Ascomycota</taxon>
        <taxon>Pezizomycotina</taxon>
        <taxon>Sordariomycetes</taxon>
        <taxon>Hypocreomycetidae</taxon>
        <taxon>Hypocreales</taxon>
        <taxon>Nectriaceae</taxon>
        <taxon>Neonectria</taxon>
    </lineage>
</organism>
<protein>
    <submittedName>
        <fullName evidence="1">Uncharacterized protein</fullName>
    </submittedName>
</protein>
<dbReference type="PANTHER" id="PTHR42057">
    <property type="entry name" value="F-BOX DOMAIN PROTEIN (AFU_ORTHOLOGUE AFUA_4G00200)"/>
    <property type="match status" value="1"/>
</dbReference>
<keyword evidence="2" id="KW-1185">Reference proteome</keyword>
<evidence type="ECO:0000313" key="1">
    <source>
        <dbReference type="EMBL" id="KAK7422389.1"/>
    </source>
</evidence>
<comment type="caution">
    <text evidence="1">The sequence shown here is derived from an EMBL/GenBank/DDBJ whole genome shotgun (WGS) entry which is preliminary data.</text>
</comment>
<accession>A0ABR1HNH9</accession>
<reference evidence="1 2" key="1">
    <citation type="journal article" date="2025" name="Microbiol. Resour. Announc.">
        <title>Draft genome sequences for Neonectria magnoliae and Neonectria punicea, canker pathogens of Liriodendron tulipifera and Acer saccharum in West Virginia.</title>
        <authorList>
            <person name="Petronek H.M."/>
            <person name="Kasson M.T."/>
            <person name="Metheny A.M."/>
            <person name="Stauder C.M."/>
            <person name="Lovett B."/>
            <person name="Lynch S.C."/>
            <person name="Garnas J.R."/>
            <person name="Kasson L.R."/>
            <person name="Stajich J.E."/>
        </authorList>
    </citation>
    <scope>NUCLEOTIDE SEQUENCE [LARGE SCALE GENOMIC DNA]</scope>
    <source>
        <strain evidence="1 2">NRRL 64653</strain>
    </source>
</reference>
<sequence length="449" mass="51899">MGLLSSFYGLRALHLRFSQACGRGSASAWTKIEETNEFRSEVLYTIFECLEGATFPRAKDFNQSGELISQRDPAIPISLSTLTISNLGDNYDPYVMESDTFKAFLASGIVDLRLHITTRLTKYGRWRPFKYYDKHELFNQMPKTWLALPLATNLRVLSLYCYEYWGWHPKMDFRAAGGGRGFPNLKVLALGKYVFSHEWQAEWFVSLGIQEFYLDDCRIVYQSRTWWTPDDGITVAGQDDEGRDILLSDDGYLRIDDVFEEMHGINPEREPDDSDESDLSESDVPLVMIPFPLRWHTLLSRWRESMPNLIDFKIGSGTWDGPAQNDPIASFLDPDSESAAEKAARLRPKDLKYNGFRNFSCPPPSDEDEDDEDQVPAGLCQDGEKQLSYVYHDMSNWWEWEDWNDPLRDEGDRREWVFEKDLRATDEAALELLLATVRERRGKLHVSNI</sequence>
<gene>
    <name evidence="1" type="ORF">QQX98_001668</name>
</gene>
<name>A0ABR1HNH9_9HYPO</name>
<dbReference type="EMBL" id="JAZAVJ010000016">
    <property type="protein sequence ID" value="KAK7422389.1"/>
    <property type="molecule type" value="Genomic_DNA"/>
</dbReference>
<dbReference type="PANTHER" id="PTHR42057:SF2">
    <property type="entry name" value="F-BOX DOMAIN PROTEIN (AFU_ORTHOLOGUE AFUA_4G00200)-RELATED"/>
    <property type="match status" value="1"/>
</dbReference>